<dbReference type="AlphaFoldDB" id="A0A852TEM3"/>
<comment type="caution">
    <text evidence="1">The sequence shown here is derived from an EMBL/GenBank/DDBJ whole genome shotgun (WGS) entry which is preliminary data.</text>
</comment>
<proteinExistence type="predicted"/>
<protein>
    <recommendedName>
        <fullName evidence="3">DUF3231 family protein</fullName>
    </recommendedName>
</protein>
<reference evidence="2" key="2">
    <citation type="submission" date="2020-08" db="EMBL/GenBank/DDBJ databases">
        <title>The Agave Microbiome: Exploring the role of microbial communities in plant adaptations to desert environments.</title>
        <authorList>
            <person name="Partida-Martinez L.P."/>
        </authorList>
    </citation>
    <scope>NUCLEOTIDE SEQUENCE [LARGE SCALE GENOMIC DNA]</scope>
    <source>
        <strain evidence="2">AT2.8</strain>
    </source>
</reference>
<dbReference type="EMBL" id="JACCBX010000008">
    <property type="protein sequence ID" value="NYE07243.1"/>
    <property type="molecule type" value="Genomic_DNA"/>
</dbReference>
<dbReference type="Proteomes" id="UP000548423">
    <property type="component" value="Unassembled WGS sequence"/>
</dbReference>
<accession>A0A852TEM3</accession>
<dbReference type="InterPro" id="IPR021617">
    <property type="entry name" value="DUF3231"/>
</dbReference>
<reference evidence="2" key="1">
    <citation type="submission" date="2020-07" db="EMBL/GenBank/DDBJ databases">
        <authorList>
            <person name="Partida-Martinez L."/>
            <person name="Huntemann M."/>
            <person name="Clum A."/>
            <person name="Wang J."/>
            <person name="Palaniappan K."/>
            <person name="Ritter S."/>
            <person name="Chen I.-M."/>
            <person name="Stamatis D."/>
            <person name="Reddy T."/>
            <person name="O'Malley R."/>
            <person name="Daum C."/>
            <person name="Shapiro N."/>
            <person name="Ivanova N."/>
            <person name="Kyrpides N."/>
            <person name="Woyke T."/>
        </authorList>
    </citation>
    <scope>NUCLEOTIDE SEQUENCE [LARGE SCALE GENOMIC DNA]</scope>
    <source>
        <strain evidence="2">AT2.8</strain>
    </source>
</reference>
<name>A0A852TEM3_9BACI</name>
<organism evidence="1 2">
    <name type="scientific">Neobacillus niacini</name>
    <dbReference type="NCBI Taxonomy" id="86668"/>
    <lineage>
        <taxon>Bacteria</taxon>
        <taxon>Bacillati</taxon>
        <taxon>Bacillota</taxon>
        <taxon>Bacilli</taxon>
        <taxon>Bacillales</taxon>
        <taxon>Bacillaceae</taxon>
        <taxon>Neobacillus</taxon>
    </lineage>
</organism>
<dbReference type="Pfam" id="PF11553">
    <property type="entry name" value="DUF3231"/>
    <property type="match status" value="2"/>
</dbReference>
<evidence type="ECO:0000313" key="2">
    <source>
        <dbReference type="Proteomes" id="UP000548423"/>
    </source>
</evidence>
<evidence type="ECO:0000313" key="1">
    <source>
        <dbReference type="EMBL" id="NYE07243.1"/>
    </source>
</evidence>
<dbReference type="Gene3D" id="1.20.1260.10">
    <property type="match status" value="2"/>
</dbReference>
<dbReference type="InterPro" id="IPR012347">
    <property type="entry name" value="Ferritin-like"/>
</dbReference>
<gene>
    <name evidence="1" type="ORF">F4694_004028</name>
</gene>
<sequence>MDKNLDHIKLTASELSYLWTSYLADSMSVCVLKYFLVHIDDNDIKSLTTYALQLSEKHVEFIRGIFTKEQIQVPQGFTEQDVNLLAKRLFSDIFYLRYIRNMSKGGLVTNGRVLQNVYRQDIRSFYAECLTDTLELDSKAAMILLEKGLAMRPPVIPYPQKLEFVHKQSFILEGLGRREALTGTEVTNLYADVLTNRLGIAIAMAFSQVAKSNKVRKYFLRGKDVSLKHIKVLSSYLEMDSLSIPMGFEQEVTDSTESPFSDKLMMFHFNLMIYAGVGNYGIAISESQRTDLVVDYSRFNVEVLKLSEDGANLMIQNEWLEQPPLAANRRDLAKN</sequence>
<evidence type="ECO:0008006" key="3">
    <source>
        <dbReference type="Google" id="ProtNLM"/>
    </source>
</evidence>